<dbReference type="PANTHER" id="PTHR21646:SF24">
    <property type="entry name" value="UBIQUITIN CARBOXYL-TERMINAL HYDROLASE"/>
    <property type="match status" value="1"/>
</dbReference>
<feature type="compositionally biased region" description="Acidic residues" evidence="8">
    <location>
        <begin position="398"/>
        <end position="428"/>
    </location>
</feature>
<name>A0A507DSX9_9FUNG</name>
<dbReference type="PROSITE" id="PS51283">
    <property type="entry name" value="DUSP"/>
    <property type="match status" value="1"/>
</dbReference>
<feature type="compositionally biased region" description="Polar residues" evidence="8">
    <location>
        <begin position="2351"/>
        <end position="2360"/>
    </location>
</feature>
<dbReference type="Pfam" id="PF00443">
    <property type="entry name" value="UCH"/>
    <property type="match status" value="1"/>
</dbReference>
<dbReference type="InterPro" id="IPR038765">
    <property type="entry name" value="Papain-like_cys_pep_sf"/>
</dbReference>
<sequence length="2395" mass="264483">MRSGSSSTTTRSSLLSYALSPKTTRARQFRTNSRQATPTLKSLPIPPQPDAIPTRSAHHLHHNQRNQSAHRIFLNEAFDGGRYSDITVQFHGNKIYNLHKIVLLQSPFFERLMSEDAANLSLDYKDGRWNVDSMDIVFRDLYDFNVAANAMGDTNSTRINLITPDNVLFVLAASCFIEWKSLEEYCTHYFLDSLTLETVLLYAPALDVLKPAARIETMTPYRDHSYATQLNKAYKTLHASLLSYACQLMNASALGALLGQDDDSSEGADSYSIQCADGDGNISIPATALTLTTRLPLQLLKKVLESDALCVINEFTRYKMVMLSWRLRSATQTSTSYDHEAEINHVNGETEPSSTEDVVKEEHERDNRPPLRSDTTTIPGTPTPPSISVDGFGLAFTESDDEAEEGEIEEKEEEGDDEFPADIDGMEMDEDNPVEAKFKSMNSNSMGIGGVGMVEGMSNKFGYLKSFLGSVVGGITGTPSVLAGGLVGVTSHSKVESTRERTPVVHKNVPTTPQQTNRVTLEEDETTVFLDILQHGIIYTYMNFAQLALVRRDNIIPETELFQSLWLQTSLISQPNTSRKSGLRARLQPAPRSKIPPFRFSVVFKNVVKSLQEGAEQGLWNVSSEPVSCAGVQYRVVLTLSHVNQDGSEQEETGGEDCNNESDEVSVAMGSPIKLSRKGTPGEHEAVGAEAQRAATEVDEVESATAHEMKRELRVMLQRKLVPGGSRRASRVRRIGGESSINPLLFVTPKVMDTRRKSRLVNGMEQVLVCPAPLLMKTVTICCGVALSLSLTALIAGMPSVPVSPPRPPLNKRPANALSPNPNETTSVKSRANPFATFHAAAAEPSSAEPSPTSSPPTVDNMSMSPAPEIFASPNADVTGDNVNARESVNATQVAQESLPQLSQWEEIELLKKANGTPTLLDEEHHLLSIDWFKKWADHLKLSRKEPGPVDNTSLFTDKSLLRLRDNLAENLDFVVLPQRAFRQLVNKYGLVDPNHQVRRRAIPISLNSQVNKIEIHLEEVQVTYLNPPNKTSQDSQPRIIPSVSKCITVGDLKLEACKAFGVTTSYPDMASRLWLLQHGNKLKVCADNAKLYDVFHQETISGMLNVGLETRPTSLQQWPDDNDVEMTDVESSGATPAGGTNGLSSSSRYKGLTDLLFDNIPTQTTKETPDEKRTRVLKLQRGQVLTTGQGSRLPIGLVEYSSQEPLSRATEDPSSVPPAPSSYDSTTITAASSSLSSRYNNHNSYKSRRELPVGAVGLNNLGNTCFMNSALQCLSNASPLTLYFASGRWGRELNRDNPLGKGGEVAEAYADVISHIWQAADPRPTSFAPRDFKGAIGKASSQFLGYSQQDSQELLGFLLDGLHEDLNRIRKKPYTELPDYNGEPDEQVAQRSWDLYLQRNNSIIVDLFQGQYKSRVECRECHRWSIKFDPYMFLSVPVPDRRELTITVTVVPAARQNRSRAELRPIKMQVVTPKEATIKILKQKISEKAMMSITGMTVVEIHSNKVYKIFSDSDRVDSINSPSDVIYVAEAGTPDWDLFEVPEEGRNPNNIVHIPVYLAVAEAPSPHYPSSSSFFPTSRIPKVFGVPLMLSLPSKLRVSLPQTDIPLNSHAAMAKQTQLLGERLYKEVVRGIRRYSERPLFKRAREEQASRNDDDESMSAAAATPATMMSTTPARPSDDEMPATATKILTSESMEYTLESDETLGESRNERLQHPPQSAEPSEAHPIEFSDNDAGAAWVPLMKLFKLHLVSQDIRTSGHSVGHGVRMHATPAERYGTFLNTGWQQEMQNKFTVYPFDAHVCAKQSSVSDVAEPRDDDKAEKSAKDRAGGGEAASSLRPYEIDLAAGTTHILLMTEWESRLAKNVFGEDFMSSSISSGAFAQDLHPDYMAETSSSHEAKSTSKDTKPITLEDCLQEFMKEEIMGEDDTWFCPACQKHQRSMKKIDLWSVPEILVFHLKRFSSSGGRSYSWRAMVGDKIDSLVQFPTTGLDMTDFVIGRDSTSRNPPPRRRCPNEVLPLHTKTAAFDFLSSASATTDSVVRDEPISEWPVAQEGTTVNCLDYIKDANPSAGLDNVESPLAEQLQPNNEDLWFDDDEHEVECTPDGMRSDDDRLIYDLIGVSNHYGGMGGGHYTAYAKNPIDGQWYHFDDSSVSKTSEDNVVTTAAYLVFYQRRRRTDHTSQKLSQLMERMKSQPPPGEPKHFSASSFNSWTSSAFSSHRPTGTSSLINMSSINRPFGALSHTPDSNTLSNTPIRPSSPVDSMDTGASSTNFIGPILPSNGLLAANISNNNNTDSESEYPSFFDMTDKGKSSIHGRVDGDGDNGSVAAAAETQEDLTPLLAAEDDLPGYESLSGKSTPSMNLDSDPEDSLGRNVQRNSDCHEWSKNSTTETPEYFQK</sequence>
<dbReference type="SUPFAM" id="SSF54695">
    <property type="entry name" value="POZ domain"/>
    <property type="match status" value="1"/>
</dbReference>
<keyword evidence="6" id="KW-0378">Hydrolase</keyword>
<dbReference type="InterPro" id="IPR028889">
    <property type="entry name" value="USP"/>
</dbReference>
<evidence type="ECO:0000259" key="10">
    <source>
        <dbReference type="PROSITE" id="PS50235"/>
    </source>
</evidence>
<dbReference type="Gene3D" id="3.30.2230.10">
    <property type="entry name" value="DUSP-like"/>
    <property type="match status" value="1"/>
</dbReference>
<evidence type="ECO:0000256" key="1">
    <source>
        <dbReference type="ARBA" id="ARBA00000707"/>
    </source>
</evidence>
<dbReference type="Gene3D" id="3.30.710.10">
    <property type="entry name" value="Potassium Channel Kv1.1, Chain A"/>
    <property type="match status" value="1"/>
</dbReference>
<dbReference type="PROSITE" id="PS00972">
    <property type="entry name" value="USP_1"/>
    <property type="match status" value="1"/>
</dbReference>
<protein>
    <recommendedName>
        <fullName evidence="3">ubiquitinyl hydrolase 1</fullName>
        <ecNumber evidence="3">3.4.19.12</ecNumber>
    </recommendedName>
</protein>
<organism evidence="12 13">
    <name type="scientific">Synchytrium endobioticum</name>
    <dbReference type="NCBI Taxonomy" id="286115"/>
    <lineage>
        <taxon>Eukaryota</taxon>
        <taxon>Fungi</taxon>
        <taxon>Fungi incertae sedis</taxon>
        <taxon>Chytridiomycota</taxon>
        <taxon>Chytridiomycota incertae sedis</taxon>
        <taxon>Chytridiomycetes</taxon>
        <taxon>Synchytriales</taxon>
        <taxon>Synchytriaceae</taxon>
        <taxon>Synchytrium</taxon>
    </lineage>
</organism>
<feature type="region of interest" description="Disordered" evidence="8">
    <location>
        <begin position="671"/>
        <end position="699"/>
    </location>
</feature>
<dbReference type="VEuPathDB" id="FungiDB:SeMB42_g00116"/>
<dbReference type="InterPro" id="IPR050185">
    <property type="entry name" value="Ub_carboxyl-term_hydrolase"/>
</dbReference>
<feature type="region of interest" description="Disordered" evidence="8">
    <location>
        <begin position="2236"/>
        <end position="2265"/>
    </location>
</feature>
<dbReference type="PROSITE" id="PS50097">
    <property type="entry name" value="BTB"/>
    <property type="match status" value="1"/>
</dbReference>
<comment type="similarity">
    <text evidence="2">Belongs to the peptidase C19 family.</text>
</comment>
<dbReference type="STRING" id="286115.A0A507DSX9"/>
<dbReference type="PROSITE" id="PS00973">
    <property type="entry name" value="USP_2"/>
    <property type="match status" value="1"/>
</dbReference>
<dbReference type="GO" id="GO:0016579">
    <property type="term" value="P:protein deubiquitination"/>
    <property type="evidence" value="ECO:0007669"/>
    <property type="project" value="InterPro"/>
</dbReference>
<keyword evidence="7" id="KW-0788">Thiol protease</keyword>
<evidence type="ECO:0000256" key="2">
    <source>
        <dbReference type="ARBA" id="ARBA00009085"/>
    </source>
</evidence>
<evidence type="ECO:0000256" key="4">
    <source>
        <dbReference type="ARBA" id="ARBA00022670"/>
    </source>
</evidence>
<feature type="compositionally biased region" description="Polar residues" evidence="8">
    <location>
        <begin position="29"/>
        <end position="40"/>
    </location>
</feature>
<feature type="region of interest" description="Disordered" evidence="8">
    <location>
        <begin position="1114"/>
        <end position="1146"/>
    </location>
</feature>
<feature type="region of interest" description="Disordered" evidence="8">
    <location>
        <begin position="1204"/>
        <end position="1227"/>
    </location>
</feature>
<dbReference type="InterPro" id="IPR035927">
    <property type="entry name" value="DUSP-like_sf"/>
</dbReference>
<dbReference type="InterPro" id="IPR018200">
    <property type="entry name" value="USP_CS"/>
</dbReference>
<dbReference type="InterPro" id="IPR000210">
    <property type="entry name" value="BTB/POZ_dom"/>
</dbReference>
<feature type="domain" description="DUSP" evidence="11">
    <location>
        <begin position="899"/>
        <end position="1003"/>
    </location>
</feature>
<feature type="region of interest" description="Disordered" evidence="8">
    <location>
        <begin position="1806"/>
        <end position="1833"/>
    </location>
</feature>
<reference evidence="12 13" key="1">
    <citation type="journal article" date="2019" name="Sci. Rep.">
        <title>Comparative genomics of chytrid fungi reveal insights into the obligate biotrophic and pathogenic lifestyle of Synchytrium endobioticum.</title>
        <authorList>
            <person name="van de Vossenberg B.T.L.H."/>
            <person name="Warris S."/>
            <person name="Nguyen H.D.T."/>
            <person name="van Gent-Pelzer M.P.E."/>
            <person name="Joly D.L."/>
            <person name="van de Geest H.C."/>
            <person name="Bonants P.J.M."/>
            <person name="Smith D.S."/>
            <person name="Levesque C.A."/>
            <person name="van der Lee T.A.J."/>
        </authorList>
    </citation>
    <scope>NUCLEOTIDE SEQUENCE [LARGE SCALE GENOMIC DNA]</scope>
    <source>
        <strain evidence="12 13">MB42</strain>
    </source>
</reference>
<dbReference type="Gene3D" id="3.90.70.10">
    <property type="entry name" value="Cysteine proteinases"/>
    <property type="match status" value="2"/>
</dbReference>
<feature type="domain" description="BTB" evidence="9">
    <location>
        <begin position="84"/>
        <end position="150"/>
    </location>
</feature>
<comment type="catalytic activity">
    <reaction evidence="1">
        <text>Thiol-dependent hydrolysis of ester, thioester, amide, peptide and isopeptide bonds formed by the C-terminal Gly of ubiquitin (a 76-residue protein attached to proteins as an intracellular targeting signal).</text>
        <dbReference type="EC" id="3.4.19.12"/>
    </reaction>
</comment>
<dbReference type="InterPro" id="IPR006615">
    <property type="entry name" value="Pept_C19_DUSP"/>
</dbReference>
<dbReference type="EC" id="3.4.19.12" evidence="3"/>
<comment type="caution">
    <text evidence="12">The sequence shown here is derived from an EMBL/GenBank/DDBJ whole genome shotgun (WGS) entry which is preliminary data.</text>
</comment>
<feature type="compositionally biased region" description="Low complexity" evidence="8">
    <location>
        <begin position="841"/>
        <end position="858"/>
    </location>
</feature>
<feature type="compositionally biased region" description="Basic and acidic residues" evidence="8">
    <location>
        <begin position="1644"/>
        <end position="1653"/>
    </location>
</feature>
<accession>A0A507DSX9</accession>
<feature type="region of interest" description="Disordered" evidence="8">
    <location>
        <begin position="1644"/>
        <end position="1682"/>
    </location>
</feature>
<dbReference type="Proteomes" id="UP000317494">
    <property type="component" value="Unassembled WGS sequence"/>
</dbReference>
<feature type="domain" description="USP" evidence="10">
    <location>
        <begin position="1257"/>
        <end position="2172"/>
    </location>
</feature>
<feature type="region of interest" description="Disordered" evidence="8">
    <location>
        <begin position="803"/>
        <end position="829"/>
    </location>
</feature>
<keyword evidence="5" id="KW-0833">Ubl conjugation pathway</keyword>
<feature type="compositionally biased region" description="Basic and acidic residues" evidence="8">
    <location>
        <begin position="357"/>
        <end position="371"/>
    </location>
</feature>
<proteinExistence type="inferred from homology"/>
<dbReference type="GO" id="GO:0006508">
    <property type="term" value="P:proteolysis"/>
    <property type="evidence" value="ECO:0007669"/>
    <property type="project" value="UniProtKB-KW"/>
</dbReference>
<evidence type="ECO:0000313" key="12">
    <source>
        <dbReference type="EMBL" id="TPX54854.1"/>
    </source>
</evidence>
<evidence type="ECO:0000256" key="5">
    <source>
        <dbReference type="ARBA" id="ARBA00022786"/>
    </source>
</evidence>
<dbReference type="InterPro" id="IPR001394">
    <property type="entry name" value="Peptidase_C19_UCH"/>
</dbReference>
<dbReference type="PROSITE" id="PS50235">
    <property type="entry name" value="USP_3"/>
    <property type="match status" value="1"/>
</dbReference>
<evidence type="ECO:0000256" key="3">
    <source>
        <dbReference type="ARBA" id="ARBA00012759"/>
    </source>
</evidence>
<dbReference type="PANTHER" id="PTHR21646">
    <property type="entry name" value="UBIQUITIN CARBOXYL-TERMINAL HYDROLASE"/>
    <property type="match status" value="1"/>
</dbReference>
<dbReference type="SUPFAM" id="SSF143791">
    <property type="entry name" value="DUSP-like"/>
    <property type="match status" value="1"/>
</dbReference>
<feature type="compositionally biased region" description="Low complexity" evidence="8">
    <location>
        <begin position="1659"/>
        <end position="1675"/>
    </location>
</feature>
<dbReference type="SMART" id="SM00695">
    <property type="entry name" value="DUSP"/>
    <property type="match status" value="1"/>
</dbReference>
<evidence type="ECO:0000259" key="11">
    <source>
        <dbReference type="PROSITE" id="PS51283"/>
    </source>
</evidence>
<feature type="region of interest" description="Disordered" evidence="8">
    <location>
        <begin position="1696"/>
        <end position="1729"/>
    </location>
</feature>
<keyword evidence="13" id="KW-1185">Reference proteome</keyword>
<evidence type="ECO:0000256" key="8">
    <source>
        <dbReference type="SAM" id="MobiDB-lite"/>
    </source>
</evidence>
<feature type="compositionally biased region" description="Polar residues" evidence="8">
    <location>
        <begin position="2241"/>
        <end position="2253"/>
    </location>
</feature>
<keyword evidence="4" id="KW-0645">Protease</keyword>
<feature type="region of interest" description="Disordered" evidence="8">
    <location>
        <begin position="334"/>
        <end position="428"/>
    </location>
</feature>
<dbReference type="Pfam" id="PF06337">
    <property type="entry name" value="DUSP"/>
    <property type="match status" value="1"/>
</dbReference>
<evidence type="ECO:0000259" key="9">
    <source>
        <dbReference type="PROSITE" id="PS50097"/>
    </source>
</evidence>
<dbReference type="EMBL" id="QEAN01000002">
    <property type="protein sequence ID" value="TPX54854.1"/>
    <property type="molecule type" value="Genomic_DNA"/>
</dbReference>
<evidence type="ECO:0000256" key="7">
    <source>
        <dbReference type="ARBA" id="ARBA00022807"/>
    </source>
</evidence>
<dbReference type="SUPFAM" id="SSF54001">
    <property type="entry name" value="Cysteine proteinases"/>
    <property type="match status" value="1"/>
</dbReference>
<evidence type="ECO:0000313" key="13">
    <source>
        <dbReference type="Proteomes" id="UP000317494"/>
    </source>
</evidence>
<feature type="compositionally biased region" description="Basic and acidic residues" evidence="8">
    <location>
        <begin position="1812"/>
        <end position="1829"/>
    </location>
</feature>
<evidence type="ECO:0000256" key="6">
    <source>
        <dbReference type="ARBA" id="ARBA00022801"/>
    </source>
</evidence>
<gene>
    <name evidence="12" type="ORF">SeMB42_g00116</name>
</gene>
<feature type="region of interest" description="Disordered" evidence="8">
    <location>
        <begin position="25"/>
        <end position="66"/>
    </location>
</feature>
<dbReference type="GO" id="GO:0004843">
    <property type="term" value="F:cysteine-type deubiquitinase activity"/>
    <property type="evidence" value="ECO:0007669"/>
    <property type="project" value="UniProtKB-EC"/>
</dbReference>
<feature type="region of interest" description="Disordered" evidence="8">
    <location>
        <begin position="2342"/>
        <end position="2395"/>
    </location>
</feature>
<feature type="compositionally biased region" description="Polar residues" evidence="8">
    <location>
        <begin position="818"/>
        <end position="829"/>
    </location>
</feature>
<dbReference type="InterPro" id="IPR011333">
    <property type="entry name" value="SKP1/BTB/POZ_sf"/>
</dbReference>
<feature type="region of interest" description="Disordered" evidence="8">
    <location>
        <begin position="841"/>
        <end position="860"/>
    </location>
</feature>